<dbReference type="PANTHER" id="PTHR22916">
    <property type="entry name" value="GLYCOSYLTRANSFERASE"/>
    <property type="match status" value="1"/>
</dbReference>
<comment type="caution">
    <text evidence="4">The sequence shown here is derived from an EMBL/GenBank/DDBJ whole genome shotgun (WGS) entry which is preliminary data.</text>
</comment>
<dbReference type="PANTHER" id="PTHR22916:SF51">
    <property type="entry name" value="GLYCOSYLTRANSFERASE EPSH-RELATED"/>
    <property type="match status" value="1"/>
</dbReference>
<sequence length="343" mass="39937">MSAPLISFIIPCHNNEKTLDKAVKSVLNQDFADKFEIIIVENASVDHTYRCARALKEKYKNKYSITLLQSNSGVSNARNCGIKHAKGRYVTFVDADDLINQKDFSILFQDAETNQYDLYCYGHIAGDEKRPVIEQRQYYSDIQAENVKARMIADPTKYMQAWGKLFRTDLIKKHNVRFNNTLSFAEDSDFTLNFLRFSHSICLCSELAYHYTLNPNSAMRVFSGEKTKQYLSALYASKKLIDQESDQIKKAFNRYVLMHFNIIMVREVFSLNNPDTYDHKISAMKSILADPIIHEAMQKVKLAECFSPKMLPFLLMKMKQYRLASQIYSLRARQNWKKENREL</sequence>
<dbReference type="GO" id="GO:0016757">
    <property type="term" value="F:glycosyltransferase activity"/>
    <property type="evidence" value="ECO:0007669"/>
    <property type="project" value="UniProtKB-KW"/>
</dbReference>
<dbReference type="EMBL" id="VUMO01000004">
    <property type="protein sequence ID" value="MSS19579.1"/>
    <property type="molecule type" value="Genomic_DNA"/>
</dbReference>
<name>A0A7X2NFD0_9FIRM</name>
<dbReference type="RefSeq" id="WP_154575989.1">
    <property type="nucleotide sequence ID" value="NZ_VUMO01000004.1"/>
</dbReference>
<organism evidence="4 5">
    <name type="scientific">Pseudoramibacter porci</name>
    <dbReference type="NCBI Taxonomy" id="2606631"/>
    <lineage>
        <taxon>Bacteria</taxon>
        <taxon>Bacillati</taxon>
        <taxon>Bacillota</taxon>
        <taxon>Clostridia</taxon>
        <taxon>Eubacteriales</taxon>
        <taxon>Eubacteriaceae</taxon>
        <taxon>Pseudoramibacter</taxon>
    </lineage>
</organism>
<evidence type="ECO:0000259" key="3">
    <source>
        <dbReference type="Pfam" id="PF00535"/>
    </source>
</evidence>
<reference evidence="4 5" key="1">
    <citation type="submission" date="2019-08" db="EMBL/GenBank/DDBJ databases">
        <title>In-depth cultivation of the pig gut microbiome towards novel bacterial diversity and tailored functional studies.</title>
        <authorList>
            <person name="Wylensek D."/>
            <person name="Hitch T.C.A."/>
            <person name="Clavel T."/>
        </authorList>
    </citation>
    <scope>NUCLEOTIDE SEQUENCE [LARGE SCALE GENOMIC DNA]</scope>
    <source>
        <strain evidence="4 5">RF-744-FAT-4</strain>
    </source>
</reference>
<feature type="domain" description="Glycosyltransferase 2-like" evidence="3">
    <location>
        <begin position="7"/>
        <end position="169"/>
    </location>
</feature>
<keyword evidence="1" id="KW-0328">Glycosyltransferase</keyword>
<gene>
    <name evidence="4" type="ORF">FYJ52_04055</name>
</gene>
<dbReference type="Pfam" id="PF00535">
    <property type="entry name" value="Glycos_transf_2"/>
    <property type="match status" value="1"/>
</dbReference>
<keyword evidence="2 4" id="KW-0808">Transferase</keyword>
<dbReference type="SUPFAM" id="SSF53448">
    <property type="entry name" value="Nucleotide-diphospho-sugar transferases"/>
    <property type="match status" value="1"/>
</dbReference>
<evidence type="ECO:0000313" key="4">
    <source>
        <dbReference type="EMBL" id="MSS19579.1"/>
    </source>
</evidence>
<dbReference type="AlphaFoldDB" id="A0A7X2NFD0"/>
<protein>
    <submittedName>
        <fullName evidence="4">Glycosyltransferase family 2 protein</fullName>
    </submittedName>
</protein>
<accession>A0A7X2NFD0</accession>
<dbReference type="InterPro" id="IPR001173">
    <property type="entry name" value="Glyco_trans_2-like"/>
</dbReference>
<dbReference type="Gene3D" id="3.90.550.10">
    <property type="entry name" value="Spore Coat Polysaccharide Biosynthesis Protein SpsA, Chain A"/>
    <property type="match status" value="1"/>
</dbReference>
<evidence type="ECO:0000256" key="1">
    <source>
        <dbReference type="ARBA" id="ARBA00022676"/>
    </source>
</evidence>
<dbReference type="CDD" id="cd00761">
    <property type="entry name" value="Glyco_tranf_GTA_type"/>
    <property type="match status" value="1"/>
</dbReference>
<proteinExistence type="predicted"/>
<evidence type="ECO:0000256" key="2">
    <source>
        <dbReference type="ARBA" id="ARBA00022679"/>
    </source>
</evidence>
<dbReference type="InterPro" id="IPR029044">
    <property type="entry name" value="Nucleotide-diphossugar_trans"/>
</dbReference>
<keyword evidence="5" id="KW-1185">Reference proteome</keyword>
<evidence type="ECO:0000313" key="5">
    <source>
        <dbReference type="Proteomes" id="UP000461754"/>
    </source>
</evidence>
<dbReference type="Proteomes" id="UP000461754">
    <property type="component" value="Unassembled WGS sequence"/>
</dbReference>